<dbReference type="GO" id="GO:0043531">
    <property type="term" value="F:ADP binding"/>
    <property type="evidence" value="ECO:0007669"/>
    <property type="project" value="InterPro"/>
</dbReference>
<reference evidence="5" key="2">
    <citation type="submission" date="2018-03" db="EMBL/GenBank/DDBJ databases">
        <title>The Triticum urartu genome reveals the dynamic nature of wheat genome evolution.</title>
        <authorList>
            <person name="Ling H."/>
            <person name="Ma B."/>
            <person name="Shi X."/>
            <person name="Liu H."/>
            <person name="Dong L."/>
            <person name="Sun H."/>
            <person name="Cao Y."/>
            <person name="Gao Q."/>
            <person name="Zheng S."/>
            <person name="Li Y."/>
            <person name="Yu Y."/>
            <person name="Du H."/>
            <person name="Qi M."/>
            <person name="Li Y."/>
            <person name="Yu H."/>
            <person name="Cui Y."/>
            <person name="Wang N."/>
            <person name="Chen C."/>
            <person name="Wu H."/>
            <person name="Zhao Y."/>
            <person name="Zhang J."/>
            <person name="Li Y."/>
            <person name="Zhou W."/>
            <person name="Zhang B."/>
            <person name="Hu W."/>
            <person name="Eijk M."/>
            <person name="Tang J."/>
            <person name="Witsenboer H."/>
            <person name="Zhao S."/>
            <person name="Li Z."/>
            <person name="Zhang A."/>
            <person name="Wang D."/>
            <person name="Liang C."/>
        </authorList>
    </citation>
    <scope>NUCLEOTIDE SEQUENCE [LARGE SCALE GENOMIC DNA]</scope>
    <source>
        <strain evidence="5">cv. G1812</strain>
    </source>
</reference>
<dbReference type="InterPro" id="IPR042197">
    <property type="entry name" value="Apaf_helical"/>
</dbReference>
<protein>
    <recommendedName>
        <fullName evidence="7">NB-ARC domain-containing protein</fullName>
    </recommendedName>
</protein>
<keyword evidence="6" id="KW-1185">Reference proteome</keyword>
<proteinExistence type="predicted"/>
<keyword evidence="2" id="KW-0611">Plant defense</keyword>
<dbReference type="SUPFAM" id="SSF52540">
    <property type="entry name" value="P-loop containing nucleoside triphosphate hydrolases"/>
    <property type="match status" value="1"/>
</dbReference>
<reference evidence="5" key="3">
    <citation type="submission" date="2022-06" db="UniProtKB">
        <authorList>
            <consortium name="EnsemblPlants"/>
        </authorList>
    </citation>
    <scope>IDENTIFICATION</scope>
</reference>
<dbReference type="Gene3D" id="1.10.10.10">
    <property type="entry name" value="Winged helix-like DNA-binding domain superfamily/Winged helix DNA-binding domain"/>
    <property type="match status" value="1"/>
</dbReference>
<dbReference type="GO" id="GO:0098542">
    <property type="term" value="P:defense response to other organism"/>
    <property type="evidence" value="ECO:0007669"/>
    <property type="project" value="TreeGrafter"/>
</dbReference>
<keyword evidence="1" id="KW-0677">Repeat</keyword>
<dbReference type="InterPro" id="IPR044974">
    <property type="entry name" value="Disease_R_plants"/>
</dbReference>
<evidence type="ECO:0000256" key="2">
    <source>
        <dbReference type="ARBA" id="ARBA00022821"/>
    </source>
</evidence>
<evidence type="ECO:0008006" key="7">
    <source>
        <dbReference type="Google" id="ProtNLM"/>
    </source>
</evidence>
<dbReference type="PRINTS" id="PR00364">
    <property type="entry name" value="DISEASERSIST"/>
</dbReference>
<evidence type="ECO:0000259" key="3">
    <source>
        <dbReference type="Pfam" id="PF00931"/>
    </source>
</evidence>
<evidence type="ECO:0000259" key="4">
    <source>
        <dbReference type="Pfam" id="PF23559"/>
    </source>
</evidence>
<dbReference type="InterPro" id="IPR058922">
    <property type="entry name" value="WHD_DRP"/>
</dbReference>
<dbReference type="Pfam" id="PF00931">
    <property type="entry name" value="NB-ARC"/>
    <property type="match status" value="1"/>
</dbReference>
<dbReference type="PANTHER" id="PTHR23155:SF1075">
    <property type="entry name" value="OS06G0644300 PROTEIN"/>
    <property type="match status" value="1"/>
</dbReference>
<evidence type="ECO:0000313" key="6">
    <source>
        <dbReference type="Proteomes" id="UP000015106"/>
    </source>
</evidence>
<dbReference type="AlphaFoldDB" id="A0A8R7P989"/>
<dbReference type="Proteomes" id="UP000015106">
    <property type="component" value="Chromosome 2"/>
</dbReference>
<organism evidence="5 6">
    <name type="scientific">Triticum urartu</name>
    <name type="common">Red wild einkorn</name>
    <name type="synonym">Crithodium urartu</name>
    <dbReference type="NCBI Taxonomy" id="4572"/>
    <lineage>
        <taxon>Eukaryota</taxon>
        <taxon>Viridiplantae</taxon>
        <taxon>Streptophyta</taxon>
        <taxon>Embryophyta</taxon>
        <taxon>Tracheophyta</taxon>
        <taxon>Spermatophyta</taxon>
        <taxon>Magnoliopsida</taxon>
        <taxon>Liliopsida</taxon>
        <taxon>Poales</taxon>
        <taxon>Poaceae</taxon>
        <taxon>BOP clade</taxon>
        <taxon>Pooideae</taxon>
        <taxon>Triticodae</taxon>
        <taxon>Triticeae</taxon>
        <taxon>Triticinae</taxon>
        <taxon>Triticum</taxon>
    </lineage>
</organism>
<dbReference type="Pfam" id="PF23559">
    <property type="entry name" value="WHD_DRP"/>
    <property type="match status" value="1"/>
</dbReference>
<dbReference type="Gramene" id="TuG1812G0200000424.01.T01">
    <property type="protein sequence ID" value="TuG1812G0200000424.01.T01.cds266932"/>
    <property type="gene ID" value="TuG1812G0200000424.01"/>
</dbReference>
<sequence length="233" mass="26384">MDYITKHLHELLNGMKVLIVLDGLWEEDADELERLKRMLGQGIKGSKVTVIVTTCDEGIARKVCTVTPHKVNPLMDDMCWTIIKQQSDFEYIPYSHKQELERIGLQIASKCGGLPLAAQVLGRNLCNQDSKSWAEKMKGDIWSTMRSNKDVIRSLVLSYRSMPPDLRLCFAYCAIFQQGYIAVKDDIIHQWIALGLVERSNTLSVTQVAEEYIRRLLDISFLQTAESAASVSC</sequence>
<dbReference type="Gene3D" id="3.40.50.300">
    <property type="entry name" value="P-loop containing nucleotide triphosphate hydrolases"/>
    <property type="match status" value="1"/>
</dbReference>
<feature type="domain" description="Disease resistance protein winged helix" evidence="4">
    <location>
        <begin position="175"/>
        <end position="226"/>
    </location>
</feature>
<evidence type="ECO:0000313" key="5">
    <source>
        <dbReference type="EnsemblPlants" id="TuG1812G0200000424.01.T01.cds266932"/>
    </source>
</evidence>
<evidence type="ECO:0000256" key="1">
    <source>
        <dbReference type="ARBA" id="ARBA00022737"/>
    </source>
</evidence>
<dbReference type="InterPro" id="IPR036388">
    <property type="entry name" value="WH-like_DNA-bd_sf"/>
</dbReference>
<dbReference type="PANTHER" id="PTHR23155">
    <property type="entry name" value="DISEASE RESISTANCE PROTEIN RP"/>
    <property type="match status" value="1"/>
</dbReference>
<accession>A0A8R7P989</accession>
<name>A0A8R7P989_TRIUA</name>
<dbReference type="InterPro" id="IPR027417">
    <property type="entry name" value="P-loop_NTPase"/>
</dbReference>
<dbReference type="InterPro" id="IPR002182">
    <property type="entry name" value="NB-ARC"/>
</dbReference>
<feature type="domain" description="NB-ARC" evidence="3">
    <location>
        <begin position="5"/>
        <end position="85"/>
    </location>
</feature>
<reference evidence="6" key="1">
    <citation type="journal article" date="2013" name="Nature">
        <title>Draft genome of the wheat A-genome progenitor Triticum urartu.</title>
        <authorList>
            <person name="Ling H.Q."/>
            <person name="Zhao S."/>
            <person name="Liu D."/>
            <person name="Wang J."/>
            <person name="Sun H."/>
            <person name="Zhang C."/>
            <person name="Fan H."/>
            <person name="Li D."/>
            <person name="Dong L."/>
            <person name="Tao Y."/>
            <person name="Gao C."/>
            <person name="Wu H."/>
            <person name="Li Y."/>
            <person name="Cui Y."/>
            <person name="Guo X."/>
            <person name="Zheng S."/>
            <person name="Wang B."/>
            <person name="Yu K."/>
            <person name="Liang Q."/>
            <person name="Yang W."/>
            <person name="Lou X."/>
            <person name="Chen J."/>
            <person name="Feng M."/>
            <person name="Jian J."/>
            <person name="Zhang X."/>
            <person name="Luo G."/>
            <person name="Jiang Y."/>
            <person name="Liu J."/>
            <person name="Wang Z."/>
            <person name="Sha Y."/>
            <person name="Zhang B."/>
            <person name="Wu H."/>
            <person name="Tang D."/>
            <person name="Shen Q."/>
            <person name="Xue P."/>
            <person name="Zou S."/>
            <person name="Wang X."/>
            <person name="Liu X."/>
            <person name="Wang F."/>
            <person name="Yang Y."/>
            <person name="An X."/>
            <person name="Dong Z."/>
            <person name="Zhang K."/>
            <person name="Zhang X."/>
            <person name="Luo M.C."/>
            <person name="Dvorak J."/>
            <person name="Tong Y."/>
            <person name="Wang J."/>
            <person name="Yang H."/>
            <person name="Li Z."/>
            <person name="Wang D."/>
            <person name="Zhang A."/>
            <person name="Wang J."/>
        </authorList>
    </citation>
    <scope>NUCLEOTIDE SEQUENCE</scope>
    <source>
        <strain evidence="6">cv. G1812</strain>
    </source>
</reference>
<dbReference type="EnsemblPlants" id="TuG1812G0200000424.01.T01">
    <property type="protein sequence ID" value="TuG1812G0200000424.01.T01.cds266932"/>
    <property type="gene ID" value="TuG1812G0200000424.01"/>
</dbReference>
<dbReference type="Gene3D" id="1.10.8.430">
    <property type="entry name" value="Helical domain of apoptotic protease-activating factors"/>
    <property type="match status" value="1"/>
</dbReference>